<evidence type="ECO:0000259" key="13">
    <source>
        <dbReference type="Pfam" id="PF07715"/>
    </source>
</evidence>
<dbReference type="EMBL" id="FWXS01000010">
    <property type="protein sequence ID" value="SMC83939.1"/>
    <property type="molecule type" value="Genomic_DNA"/>
</dbReference>
<evidence type="ECO:0000256" key="1">
    <source>
        <dbReference type="ARBA" id="ARBA00004571"/>
    </source>
</evidence>
<keyword evidence="2 10" id="KW-0813">Transport</keyword>
<feature type="domain" description="TonB-dependent receptor plug" evidence="13">
    <location>
        <begin position="38"/>
        <end position="145"/>
    </location>
</feature>
<dbReference type="InterPro" id="IPR036942">
    <property type="entry name" value="Beta-barrel_TonB_sf"/>
</dbReference>
<evidence type="ECO:0000313" key="15">
    <source>
        <dbReference type="Proteomes" id="UP000192393"/>
    </source>
</evidence>
<name>A0A1W2CFK4_9FLAO</name>
<dbReference type="Pfam" id="PF07715">
    <property type="entry name" value="Plug"/>
    <property type="match status" value="1"/>
</dbReference>
<dbReference type="RefSeq" id="WP_159447500.1">
    <property type="nucleotide sequence ID" value="NZ_FWXS01000010.1"/>
</dbReference>
<dbReference type="InterPro" id="IPR037066">
    <property type="entry name" value="Plug_dom_sf"/>
</dbReference>
<comment type="similarity">
    <text evidence="10 11">Belongs to the TonB-dependent receptor family.</text>
</comment>
<keyword evidence="4 10" id="KW-0812">Transmembrane</keyword>
<keyword evidence="15" id="KW-1185">Reference proteome</keyword>
<evidence type="ECO:0000256" key="6">
    <source>
        <dbReference type="ARBA" id="ARBA00023077"/>
    </source>
</evidence>
<dbReference type="GO" id="GO:0015344">
    <property type="term" value="F:siderophore uptake transmembrane transporter activity"/>
    <property type="evidence" value="ECO:0007669"/>
    <property type="project" value="TreeGrafter"/>
</dbReference>
<keyword evidence="9 10" id="KW-0998">Cell outer membrane</keyword>
<proteinExistence type="inferred from homology"/>
<keyword evidence="7 10" id="KW-0472">Membrane</keyword>
<keyword evidence="3 10" id="KW-1134">Transmembrane beta strand</keyword>
<dbReference type="GO" id="GO:0009279">
    <property type="term" value="C:cell outer membrane"/>
    <property type="evidence" value="ECO:0007669"/>
    <property type="project" value="UniProtKB-SubCell"/>
</dbReference>
<comment type="subcellular location">
    <subcellularLocation>
        <location evidence="1 10">Cell outer membrane</location>
        <topology evidence="1 10">Multi-pass membrane protein</topology>
    </subcellularLocation>
</comment>
<dbReference type="PANTHER" id="PTHR30069:SF29">
    <property type="entry name" value="HEMOGLOBIN AND HEMOGLOBIN-HAPTOGLOBIN-BINDING PROTEIN 1-RELATED"/>
    <property type="match status" value="1"/>
</dbReference>
<sequence>MRNIIYFLYILWNIGNAQSEQYPLPEIIISDNRISVPLSQTDRSVVIITQKDIQKSPVNSIEELLAHQAGIDVRHRGINGVQADVSLRGGSFEQVLILVNGTRMSDVQTGHHSMNIPVNLNSVERIEIIKGPSARRFGQNAFTGVINIITRLNSDSSLNLGMTSGEYGSFGVNTNIQSGGSNFKQSIQSNYFQTDGYRHNTDSKKTDFWYQNELRIGKHSLSLQAGFLEKKFGANGFYATPAATEQYEEIQSSLVNLQANLSFDQLEIKPGIYWRRHEDMYVFVRRDPSIYRNMHIGNTLGGALNATYKSRVGVTGIGMELREEYLSSNNLGDWSRNSLSVFLEHRFELFGQRLSITPGAMLADYNDFGSFFYPGIDIGYSINSFNRIYANSGKTYRTPTYTDLYYEDPANKGNPYLKPEEALSYEIGYKFTRKNISFDLNFFRRENKNLIDWIKQNEEDKWKPVNVAEVKTNGLEVFADYRFFNSFLNHLSFGYTYLDNEFKDTEGLISRYVLDNLKHQFTAKLNHNLIKNISLEWAYRYNYRVSLDDYHLLDAKLKWSNNRWDVFLQSNNLLNTNYTETNLIPMPGRWFSGGINCTIL</sequence>
<dbReference type="Pfam" id="PF00593">
    <property type="entry name" value="TonB_dep_Rec_b-barrel"/>
    <property type="match status" value="1"/>
</dbReference>
<keyword evidence="5" id="KW-0732">Signal</keyword>
<dbReference type="InterPro" id="IPR012910">
    <property type="entry name" value="Plug_dom"/>
</dbReference>
<dbReference type="Gene3D" id="2.40.170.20">
    <property type="entry name" value="TonB-dependent receptor, beta-barrel domain"/>
    <property type="match status" value="1"/>
</dbReference>
<dbReference type="InterPro" id="IPR039426">
    <property type="entry name" value="TonB-dep_rcpt-like"/>
</dbReference>
<protein>
    <submittedName>
        <fullName evidence="14">Iron complex outermembrane recepter protein</fullName>
    </submittedName>
</protein>
<dbReference type="STRING" id="1434700.SAMN06296427_11022"/>
<evidence type="ECO:0000256" key="7">
    <source>
        <dbReference type="ARBA" id="ARBA00023136"/>
    </source>
</evidence>
<evidence type="ECO:0000259" key="12">
    <source>
        <dbReference type="Pfam" id="PF00593"/>
    </source>
</evidence>
<evidence type="ECO:0000256" key="8">
    <source>
        <dbReference type="ARBA" id="ARBA00023170"/>
    </source>
</evidence>
<dbReference type="Proteomes" id="UP000192393">
    <property type="component" value="Unassembled WGS sequence"/>
</dbReference>
<dbReference type="InterPro" id="IPR000531">
    <property type="entry name" value="Beta-barrel_TonB"/>
</dbReference>
<dbReference type="OrthoDB" id="9758472at2"/>
<evidence type="ECO:0000256" key="10">
    <source>
        <dbReference type="PROSITE-ProRule" id="PRU01360"/>
    </source>
</evidence>
<evidence type="ECO:0000256" key="4">
    <source>
        <dbReference type="ARBA" id="ARBA00022692"/>
    </source>
</evidence>
<feature type="domain" description="TonB-dependent receptor-like beta-barrel" evidence="12">
    <location>
        <begin position="161"/>
        <end position="573"/>
    </location>
</feature>
<dbReference type="PROSITE" id="PS52016">
    <property type="entry name" value="TONB_DEPENDENT_REC_3"/>
    <property type="match status" value="1"/>
</dbReference>
<dbReference type="AlphaFoldDB" id="A0A1W2CFK4"/>
<gene>
    <name evidence="14" type="ORF">SAMN06296427_11022</name>
</gene>
<evidence type="ECO:0000256" key="2">
    <source>
        <dbReference type="ARBA" id="ARBA00022448"/>
    </source>
</evidence>
<evidence type="ECO:0000256" key="11">
    <source>
        <dbReference type="RuleBase" id="RU003357"/>
    </source>
</evidence>
<dbReference type="GO" id="GO:0044718">
    <property type="term" value="P:siderophore transmembrane transport"/>
    <property type="evidence" value="ECO:0007669"/>
    <property type="project" value="TreeGrafter"/>
</dbReference>
<evidence type="ECO:0000256" key="9">
    <source>
        <dbReference type="ARBA" id="ARBA00023237"/>
    </source>
</evidence>
<dbReference type="SUPFAM" id="SSF56935">
    <property type="entry name" value="Porins"/>
    <property type="match status" value="1"/>
</dbReference>
<keyword evidence="8" id="KW-0675">Receptor</keyword>
<organism evidence="14 15">
    <name type="scientific">Moheibacter sediminis</name>
    <dbReference type="NCBI Taxonomy" id="1434700"/>
    <lineage>
        <taxon>Bacteria</taxon>
        <taxon>Pseudomonadati</taxon>
        <taxon>Bacteroidota</taxon>
        <taxon>Flavobacteriia</taxon>
        <taxon>Flavobacteriales</taxon>
        <taxon>Weeksellaceae</taxon>
        <taxon>Moheibacter</taxon>
    </lineage>
</organism>
<evidence type="ECO:0000256" key="5">
    <source>
        <dbReference type="ARBA" id="ARBA00022729"/>
    </source>
</evidence>
<evidence type="ECO:0000313" key="14">
    <source>
        <dbReference type="EMBL" id="SMC83939.1"/>
    </source>
</evidence>
<accession>A0A1W2CFK4</accession>
<evidence type="ECO:0000256" key="3">
    <source>
        <dbReference type="ARBA" id="ARBA00022452"/>
    </source>
</evidence>
<reference evidence="14 15" key="1">
    <citation type="submission" date="2017-04" db="EMBL/GenBank/DDBJ databases">
        <authorList>
            <person name="Afonso C.L."/>
            <person name="Miller P.J."/>
            <person name="Scott M.A."/>
            <person name="Spackman E."/>
            <person name="Goraichik I."/>
            <person name="Dimitrov K.M."/>
            <person name="Suarez D.L."/>
            <person name="Swayne D.E."/>
        </authorList>
    </citation>
    <scope>NUCLEOTIDE SEQUENCE [LARGE SCALE GENOMIC DNA]</scope>
    <source>
        <strain evidence="14 15">CGMCC 1.12708</strain>
    </source>
</reference>
<keyword evidence="6 11" id="KW-0798">TonB box</keyword>
<dbReference type="PANTHER" id="PTHR30069">
    <property type="entry name" value="TONB-DEPENDENT OUTER MEMBRANE RECEPTOR"/>
    <property type="match status" value="1"/>
</dbReference>
<dbReference type="Gene3D" id="2.170.130.10">
    <property type="entry name" value="TonB-dependent receptor, plug domain"/>
    <property type="match status" value="1"/>
</dbReference>